<evidence type="ECO:0000313" key="5">
    <source>
        <dbReference type="EMBL" id="SCL17108.1"/>
    </source>
</evidence>
<dbReference type="OrthoDB" id="9797850at2"/>
<organism evidence="5 6">
    <name type="scientific">Micromonospora pallida</name>
    <dbReference type="NCBI Taxonomy" id="145854"/>
    <lineage>
        <taxon>Bacteria</taxon>
        <taxon>Bacillati</taxon>
        <taxon>Actinomycetota</taxon>
        <taxon>Actinomycetes</taxon>
        <taxon>Micromonosporales</taxon>
        <taxon>Micromonosporaceae</taxon>
        <taxon>Micromonospora</taxon>
    </lineage>
</organism>
<keyword evidence="6" id="KW-1185">Reference proteome</keyword>
<sequence>MIWRAKLPSLAGVVALAVALAGCGNSAAGGPDGSGPTPNAPAVTAPSTYTTVPAEGRTSYPLEVDNCGVKLRFEKAPQRVLILNGTSVAEAQYFVLLGLQDRVLANAQSYGVLDDPGMPAAVQGLPKGGLKMNTNFDVPREQVLALKPDLVVSAWSGGFDARSGFATREELSRAGIASWVPPFHCAYGKADATEAEKRAFTAQSITSGFETLTALGEIFDVPQHAATVVDGLRKRVTAVRTSMAGQPRKNMIVAFPGMSMMTAQGVPAVLSTGVADDVVAAAGGVSPFAGRGTAAMAALSREELADTPVDILVLGLFTRDERPEEEAEKLFKAFPQWSASKTRSFVAIGDGAYPGPSNVYAVEKIAKAVRG</sequence>
<dbReference type="Pfam" id="PF01497">
    <property type="entry name" value="Peripla_BP_2"/>
    <property type="match status" value="1"/>
</dbReference>
<feature type="region of interest" description="Disordered" evidence="2">
    <location>
        <begin position="28"/>
        <end position="47"/>
    </location>
</feature>
<evidence type="ECO:0000256" key="3">
    <source>
        <dbReference type="SAM" id="SignalP"/>
    </source>
</evidence>
<dbReference type="SUPFAM" id="SSF53807">
    <property type="entry name" value="Helical backbone' metal receptor"/>
    <property type="match status" value="1"/>
</dbReference>
<dbReference type="InterPro" id="IPR002491">
    <property type="entry name" value="ABC_transptr_periplasmic_BD"/>
</dbReference>
<reference evidence="6" key="1">
    <citation type="submission" date="2016-06" db="EMBL/GenBank/DDBJ databases">
        <authorList>
            <person name="Varghese N."/>
            <person name="Submissions Spin"/>
        </authorList>
    </citation>
    <scope>NUCLEOTIDE SEQUENCE [LARGE SCALE GENOMIC DNA]</scope>
    <source>
        <strain evidence="6">DSM 43817</strain>
    </source>
</reference>
<dbReference type="EMBL" id="FMHW01000002">
    <property type="protein sequence ID" value="SCL17108.1"/>
    <property type="molecule type" value="Genomic_DNA"/>
</dbReference>
<dbReference type="AlphaFoldDB" id="A0A1C6RIW4"/>
<feature type="chain" id="PRO_5008744823" evidence="3">
    <location>
        <begin position="28"/>
        <end position="371"/>
    </location>
</feature>
<dbReference type="PANTHER" id="PTHR30535">
    <property type="entry name" value="VITAMIN B12-BINDING PROTEIN"/>
    <property type="match status" value="1"/>
</dbReference>
<dbReference type="InterPro" id="IPR050902">
    <property type="entry name" value="ABC_Transporter_SBP"/>
</dbReference>
<dbReference type="STRING" id="145854.GA0074692_0091"/>
<gene>
    <name evidence="5" type="ORF">GA0074692_0091</name>
</gene>
<dbReference type="PANTHER" id="PTHR30535:SF7">
    <property type="entry name" value="IRON(III) DICITRATE-BINDING PROTEIN"/>
    <property type="match status" value="1"/>
</dbReference>
<dbReference type="PROSITE" id="PS50983">
    <property type="entry name" value="FE_B12_PBP"/>
    <property type="match status" value="1"/>
</dbReference>
<evidence type="ECO:0000259" key="4">
    <source>
        <dbReference type="PROSITE" id="PS50983"/>
    </source>
</evidence>
<feature type="signal peptide" evidence="3">
    <location>
        <begin position="1"/>
        <end position="27"/>
    </location>
</feature>
<protein>
    <submittedName>
        <fullName evidence="5">Iron complex transport system substrate-binding protein</fullName>
    </submittedName>
</protein>
<dbReference type="PROSITE" id="PS51257">
    <property type="entry name" value="PROKAR_LIPOPROTEIN"/>
    <property type="match status" value="1"/>
</dbReference>
<evidence type="ECO:0000256" key="2">
    <source>
        <dbReference type="SAM" id="MobiDB-lite"/>
    </source>
</evidence>
<dbReference type="Proteomes" id="UP000198959">
    <property type="component" value="Unassembled WGS sequence"/>
</dbReference>
<comment type="similarity">
    <text evidence="1">Belongs to the bacterial solute-binding protein 8 family.</text>
</comment>
<dbReference type="Gene3D" id="3.40.50.1980">
    <property type="entry name" value="Nitrogenase molybdenum iron protein domain"/>
    <property type="match status" value="2"/>
</dbReference>
<dbReference type="RefSeq" id="WP_091638525.1">
    <property type="nucleotide sequence ID" value="NZ_FMHW01000002.1"/>
</dbReference>
<name>A0A1C6RIW4_9ACTN</name>
<feature type="domain" description="Fe/B12 periplasmic-binding" evidence="4">
    <location>
        <begin position="82"/>
        <end position="371"/>
    </location>
</feature>
<keyword evidence="3" id="KW-0732">Signal</keyword>
<proteinExistence type="inferred from homology"/>
<evidence type="ECO:0000256" key="1">
    <source>
        <dbReference type="ARBA" id="ARBA00008814"/>
    </source>
</evidence>
<evidence type="ECO:0000313" key="6">
    <source>
        <dbReference type="Proteomes" id="UP000198959"/>
    </source>
</evidence>
<accession>A0A1C6RIW4</accession>